<feature type="domain" description="M23ase beta-sheet core" evidence="1">
    <location>
        <begin position="179"/>
        <end position="273"/>
    </location>
</feature>
<dbReference type="EMBL" id="LCJR01000005">
    <property type="protein sequence ID" value="KKT82517.1"/>
    <property type="molecule type" value="Genomic_DNA"/>
</dbReference>
<dbReference type="InterPro" id="IPR050570">
    <property type="entry name" value="Cell_wall_metabolism_enzyme"/>
</dbReference>
<evidence type="ECO:0000313" key="2">
    <source>
        <dbReference type="EMBL" id="KKT82517.1"/>
    </source>
</evidence>
<dbReference type="SUPFAM" id="SSF51261">
    <property type="entry name" value="Duplicated hybrid motif"/>
    <property type="match status" value="1"/>
</dbReference>
<evidence type="ECO:0000313" key="3">
    <source>
        <dbReference type="Proteomes" id="UP000034032"/>
    </source>
</evidence>
<evidence type="ECO:0000259" key="1">
    <source>
        <dbReference type="Pfam" id="PF01551"/>
    </source>
</evidence>
<organism evidence="2 3">
    <name type="scientific">Candidatus Yanofskybacteria bacterium GW2011_GWA2_44_9</name>
    <dbReference type="NCBI Taxonomy" id="1619025"/>
    <lineage>
        <taxon>Bacteria</taxon>
        <taxon>Candidatus Yanofskyibacteriota</taxon>
    </lineage>
</organism>
<proteinExistence type="predicted"/>
<dbReference type="GO" id="GO:0004222">
    <property type="term" value="F:metalloendopeptidase activity"/>
    <property type="evidence" value="ECO:0007669"/>
    <property type="project" value="TreeGrafter"/>
</dbReference>
<dbReference type="PANTHER" id="PTHR21666:SF270">
    <property type="entry name" value="MUREIN HYDROLASE ACTIVATOR ENVC"/>
    <property type="match status" value="1"/>
</dbReference>
<protein>
    <recommendedName>
        <fullName evidence="1">M23ase beta-sheet core domain-containing protein</fullName>
    </recommendedName>
</protein>
<name>A0A0G1MNY7_9BACT</name>
<dbReference type="CDD" id="cd12797">
    <property type="entry name" value="M23_peptidase"/>
    <property type="match status" value="1"/>
</dbReference>
<dbReference type="Gene3D" id="2.70.70.10">
    <property type="entry name" value="Glucose Permease (Domain IIA)"/>
    <property type="match status" value="1"/>
</dbReference>
<dbReference type="InterPro" id="IPR011055">
    <property type="entry name" value="Dup_hybrid_motif"/>
</dbReference>
<dbReference type="PANTHER" id="PTHR21666">
    <property type="entry name" value="PEPTIDASE-RELATED"/>
    <property type="match status" value="1"/>
</dbReference>
<comment type="caution">
    <text evidence="2">The sequence shown here is derived from an EMBL/GenBank/DDBJ whole genome shotgun (WGS) entry which is preliminary data.</text>
</comment>
<dbReference type="AlphaFoldDB" id="A0A0G1MNY7"/>
<accession>A0A0G1MNY7</accession>
<reference evidence="2 3" key="1">
    <citation type="journal article" date="2015" name="Nature">
        <title>rRNA introns, odd ribosomes, and small enigmatic genomes across a large radiation of phyla.</title>
        <authorList>
            <person name="Brown C.T."/>
            <person name="Hug L.A."/>
            <person name="Thomas B.C."/>
            <person name="Sharon I."/>
            <person name="Castelle C.J."/>
            <person name="Singh A."/>
            <person name="Wilkins M.J."/>
            <person name="Williams K.H."/>
            <person name="Banfield J.F."/>
        </authorList>
    </citation>
    <scope>NUCLEOTIDE SEQUENCE [LARGE SCALE GENOMIC DNA]</scope>
</reference>
<dbReference type="Pfam" id="PF01551">
    <property type="entry name" value="Peptidase_M23"/>
    <property type="match status" value="1"/>
</dbReference>
<dbReference type="Proteomes" id="UP000034032">
    <property type="component" value="Unassembled WGS sequence"/>
</dbReference>
<gene>
    <name evidence="2" type="ORF">UW79_C0005G0042</name>
</gene>
<dbReference type="InterPro" id="IPR016047">
    <property type="entry name" value="M23ase_b-sheet_dom"/>
</dbReference>
<sequence>MKKAILITVLALGSDISVAQNQDFRVLNDQLIVKQGQVLIVDVNKYILASDIGVYAFGSTYTPNKNGRTFIGVDSEKVKPGLYVVYLVNMKDGSWVGSQSSQVEVLSGSLPVVRINKKSASSQVDSKRRAKESQLISGAYARGSKSEDFTDGDFIYPLKDLFITGPFGFRAYSNATFLHRGVDLRATAGTSVLAVNSGKVVLAKTNFSLEGNMVILDHGSGVFSIYMHLSRILVKEGQTVNKGQIIALSGNTGSSTGPHLHLAFKVSGTIVDPFGSIEVINKY</sequence>